<organism evidence="6 7">
    <name type="scientific">Fructobacillus durionis</name>
    <dbReference type="NCBI Taxonomy" id="283737"/>
    <lineage>
        <taxon>Bacteria</taxon>
        <taxon>Bacillati</taxon>
        <taxon>Bacillota</taxon>
        <taxon>Bacilli</taxon>
        <taxon>Lactobacillales</taxon>
        <taxon>Lactobacillaceae</taxon>
        <taxon>Fructobacillus</taxon>
    </lineage>
</organism>
<dbReference type="GO" id="GO:0007155">
    <property type="term" value="P:cell adhesion"/>
    <property type="evidence" value="ECO:0007669"/>
    <property type="project" value="InterPro"/>
</dbReference>
<evidence type="ECO:0000313" key="6">
    <source>
        <dbReference type="EMBL" id="SFC13826.1"/>
    </source>
</evidence>
<name>A0A1I1GQQ4_9LACO</name>
<sequence length="296" mass="32306">MKKTGILVGAMTVLLVIVLAIVLWPKSSEKSSSDGKLNIVASTNVYAEVAETVAGNKAHVSAIITKQSVSPEDYEPTNDVAKKVSKADIALGNGLGYDAWLNKLTKSSKTTKLLLASDMLNKDSKANPHLWNDPNNMITVAQKLADELSKKDPGNKDYYQKNAAAYKEKLQPVTDKVNELKAKMAGKKVFETESIYEYMLNNLGATIVGDDFAEAIAEDTDPSAAATKEVREALKNHQVDFVVQNTQTTGGDVDKMVKLAKEQNIPIVKVTETSPDNTSYVDWKLSELKQIEKIVS</sequence>
<evidence type="ECO:0000256" key="4">
    <source>
        <dbReference type="ARBA" id="ARBA00022729"/>
    </source>
</evidence>
<dbReference type="AlphaFoldDB" id="A0A1I1GQQ4"/>
<protein>
    <submittedName>
        <fullName evidence="6">Zinc/manganese transport system substrate-binding protein</fullName>
    </submittedName>
</protein>
<dbReference type="PRINTS" id="PR00691">
    <property type="entry name" value="ADHESINB"/>
</dbReference>
<dbReference type="GO" id="GO:0046872">
    <property type="term" value="F:metal ion binding"/>
    <property type="evidence" value="ECO:0007669"/>
    <property type="project" value="UniProtKB-KW"/>
</dbReference>
<dbReference type="PANTHER" id="PTHR42953:SF1">
    <property type="entry name" value="METAL-BINDING PROTEIN HI_0362-RELATED"/>
    <property type="match status" value="1"/>
</dbReference>
<dbReference type="InterPro" id="IPR006128">
    <property type="entry name" value="Lipoprotein_PsaA-like"/>
</dbReference>
<keyword evidence="4" id="KW-0732">Signal</keyword>
<evidence type="ECO:0000256" key="3">
    <source>
        <dbReference type="ARBA" id="ARBA00022723"/>
    </source>
</evidence>
<dbReference type="PRINTS" id="PR00690">
    <property type="entry name" value="ADHESNFAMILY"/>
</dbReference>
<dbReference type="InterPro" id="IPR050492">
    <property type="entry name" value="Bact_metal-bind_prot9"/>
</dbReference>
<dbReference type="EMBL" id="FOLI01000006">
    <property type="protein sequence ID" value="SFC13826.1"/>
    <property type="molecule type" value="Genomic_DNA"/>
</dbReference>
<dbReference type="GO" id="GO:0030001">
    <property type="term" value="P:metal ion transport"/>
    <property type="evidence" value="ECO:0007669"/>
    <property type="project" value="InterPro"/>
</dbReference>
<evidence type="ECO:0000256" key="1">
    <source>
        <dbReference type="ARBA" id="ARBA00004196"/>
    </source>
</evidence>
<dbReference type="PANTHER" id="PTHR42953">
    <property type="entry name" value="HIGH-AFFINITY ZINC UPTAKE SYSTEM PROTEIN ZNUA-RELATED"/>
    <property type="match status" value="1"/>
</dbReference>
<dbReference type="Pfam" id="PF01297">
    <property type="entry name" value="ZnuA"/>
    <property type="match status" value="1"/>
</dbReference>
<dbReference type="InterPro" id="IPR006129">
    <property type="entry name" value="AdhesinB"/>
</dbReference>
<evidence type="ECO:0000256" key="5">
    <source>
        <dbReference type="RuleBase" id="RU003512"/>
    </source>
</evidence>
<dbReference type="GO" id="GO:0030313">
    <property type="term" value="C:cell envelope"/>
    <property type="evidence" value="ECO:0007669"/>
    <property type="project" value="UniProtKB-SubCell"/>
</dbReference>
<dbReference type="RefSeq" id="WP_091502902.1">
    <property type="nucleotide sequence ID" value="NZ_FOLI01000006.1"/>
</dbReference>
<keyword evidence="7" id="KW-1185">Reference proteome</keyword>
<dbReference type="InterPro" id="IPR006127">
    <property type="entry name" value="ZnuA-like"/>
</dbReference>
<keyword evidence="3" id="KW-0479">Metal-binding</keyword>
<evidence type="ECO:0000313" key="7">
    <source>
        <dbReference type="Proteomes" id="UP000199376"/>
    </source>
</evidence>
<proteinExistence type="inferred from homology"/>
<dbReference type="SUPFAM" id="SSF53807">
    <property type="entry name" value="Helical backbone' metal receptor"/>
    <property type="match status" value="1"/>
</dbReference>
<dbReference type="OrthoDB" id="9810636at2"/>
<dbReference type="Proteomes" id="UP000199376">
    <property type="component" value="Unassembled WGS sequence"/>
</dbReference>
<evidence type="ECO:0000256" key="2">
    <source>
        <dbReference type="ARBA" id="ARBA00022448"/>
    </source>
</evidence>
<gene>
    <name evidence="6" type="ORF">SAMN05660453_1149</name>
</gene>
<dbReference type="Gene3D" id="3.40.50.1980">
    <property type="entry name" value="Nitrogenase molybdenum iron protein domain"/>
    <property type="match status" value="2"/>
</dbReference>
<reference evidence="6 7" key="1">
    <citation type="submission" date="2016-10" db="EMBL/GenBank/DDBJ databases">
        <authorList>
            <person name="de Groot N.N."/>
        </authorList>
    </citation>
    <scope>NUCLEOTIDE SEQUENCE [LARGE SCALE GENOMIC DNA]</scope>
    <source>
        <strain evidence="6 7">DSM 19113</strain>
    </source>
</reference>
<comment type="similarity">
    <text evidence="5">Belongs to the bacterial solute-binding protein 9 family.</text>
</comment>
<accession>A0A1I1GQQ4</accession>
<comment type="subcellular location">
    <subcellularLocation>
        <location evidence="1">Cell envelope</location>
    </subcellularLocation>
</comment>
<dbReference type="STRING" id="283737.SAMN05660453_1149"/>
<keyword evidence="2 5" id="KW-0813">Transport</keyword>